<dbReference type="Gene3D" id="1.10.150.240">
    <property type="entry name" value="Putative phosphatase, domain 2"/>
    <property type="match status" value="1"/>
</dbReference>
<keyword evidence="1" id="KW-0472">Membrane</keyword>
<name>A0A1I5XJQ1_9FIRM</name>
<accession>A0A1I5XJQ1</accession>
<dbReference type="OrthoDB" id="9797415at2"/>
<dbReference type="InterPro" id="IPR036412">
    <property type="entry name" value="HAD-like_sf"/>
</dbReference>
<evidence type="ECO:0000256" key="1">
    <source>
        <dbReference type="SAM" id="Phobius"/>
    </source>
</evidence>
<protein>
    <submittedName>
        <fullName evidence="2">Haloacid dehalogenase superfamily, subfamily IA, variant 3 with third motif having DD or ED</fullName>
    </submittedName>
</protein>
<dbReference type="AlphaFoldDB" id="A0A1I5XJQ1"/>
<keyword evidence="3" id="KW-1185">Reference proteome</keyword>
<dbReference type="EMBL" id="FOXO01000033">
    <property type="protein sequence ID" value="SFQ32169.1"/>
    <property type="molecule type" value="Genomic_DNA"/>
</dbReference>
<dbReference type="PANTHER" id="PTHR43611:SF3">
    <property type="entry name" value="FLAVIN MONONUCLEOTIDE HYDROLASE 1, CHLOROPLATIC"/>
    <property type="match status" value="1"/>
</dbReference>
<dbReference type="SFLD" id="SFLDS00003">
    <property type="entry name" value="Haloacid_Dehalogenase"/>
    <property type="match status" value="1"/>
</dbReference>
<dbReference type="SUPFAM" id="SSF56784">
    <property type="entry name" value="HAD-like"/>
    <property type="match status" value="1"/>
</dbReference>
<proteinExistence type="predicted"/>
<reference evidence="3" key="1">
    <citation type="submission" date="2016-10" db="EMBL/GenBank/DDBJ databases">
        <authorList>
            <person name="Varghese N."/>
            <person name="Submissions S."/>
        </authorList>
    </citation>
    <scope>NUCLEOTIDE SEQUENCE [LARGE SCALE GENOMIC DNA]</scope>
    <source>
        <strain evidence="3">P18</strain>
    </source>
</reference>
<keyword evidence="1" id="KW-0812">Transmembrane</keyword>
<evidence type="ECO:0000313" key="3">
    <source>
        <dbReference type="Proteomes" id="UP000182624"/>
    </source>
</evidence>
<dbReference type="Proteomes" id="UP000182624">
    <property type="component" value="Unassembled WGS sequence"/>
</dbReference>
<dbReference type="Gene3D" id="3.40.50.1000">
    <property type="entry name" value="HAD superfamily/HAD-like"/>
    <property type="match status" value="1"/>
</dbReference>
<feature type="transmembrane region" description="Helical" evidence="1">
    <location>
        <begin position="12"/>
        <end position="34"/>
    </location>
</feature>
<dbReference type="CDD" id="cd02603">
    <property type="entry name" value="HAD_sEH-N_like"/>
    <property type="match status" value="1"/>
</dbReference>
<keyword evidence="1" id="KW-1133">Transmembrane helix</keyword>
<dbReference type="PANTHER" id="PTHR43611">
    <property type="entry name" value="ALPHA-D-GLUCOSE 1-PHOSPHATE PHOSPHATASE"/>
    <property type="match status" value="1"/>
</dbReference>
<dbReference type="RefSeq" id="WP_083413603.1">
    <property type="nucleotide sequence ID" value="NZ_FOXO01000033.1"/>
</dbReference>
<dbReference type="InterPro" id="IPR023214">
    <property type="entry name" value="HAD_sf"/>
</dbReference>
<feature type="transmembrane region" description="Helical" evidence="1">
    <location>
        <begin position="40"/>
        <end position="59"/>
    </location>
</feature>
<evidence type="ECO:0000313" key="2">
    <source>
        <dbReference type="EMBL" id="SFQ32169.1"/>
    </source>
</evidence>
<dbReference type="NCBIfam" id="TIGR01509">
    <property type="entry name" value="HAD-SF-IA-v3"/>
    <property type="match status" value="1"/>
</dbReference>
<dbReference type="SFLD" id="SFLDG01129">
    <property type="entry name" value="C1.5:_HAD__Beta-PGM__Phosphata"/>
    <property type="match status" value="1"/>
</dbReference>
<dbReference type="InterPro" id="IPR006439">
    <property type="entry name" value="HAD-SF_hydro_IA"/>
</dbReference>
<gene>
    <name evidence="2" type="ORF">SAMN04487928_13337</name>
</gene>
<organism evidence="2 3">
    <name type="scientific">Butyrivibrio proteoclasticus</name>
    <dbReference type="NCBI Taxonomy" id="43305"/>
    <lineage>
        <taxon>Bacteria</taxon>
        <taxon>Bacillati</taxon>
        <taxon>Bacillota</taxon>
        <taxon>Clostridia</taxon>
        <taxon>Lachnospirales</taxon>
        <taxon>Lachnospiraceae</taxon>
        <taxon>Butyrivibrio</taxon>
    </lineage>
</organism>
<dbReference type="InterPro" id="IPR023198">
    <property type="entry name" value="PGP-like_dom2"/>
</dbReference>
<dbReference type="Pfam" id="PF00702">
    <property type="entry name" value="Hydrolase"/>
    <property type="match status" value="1"/>
</dbReference>
<sequence length="294" mass="32779">MEKTPNYKRVLALSALVLIIGLIVAFLLVALFGGPDSKDLFMGLAGAVVAVPILTWLLIWSIGAITGRHTIASLDAMSSNKKHDKYGNVIPDGEIDTIVFDIGNVLTDFAWDKFLVYKGYDDAMVERIAKATVYSDDWVEYDKGNLTNDEIIARFVENDPEIKSDIEDSFKNIDGIILKREKTIPWIRALKAAGYKVLYLSNFSKQALEGCPDAMEFLAETDGGILSYREHVVKPDPAIYNLLVSRYNLTPSKTVFIDDTPVNIEAAKKLGWKGIIYRDYNQVVDELATLGVKF</sequence>